<evidence type="ECO:0000313" key="3">
    <source>
        <dbReference type="EMBL" id="OGI37397.1"/>
    </source>
</evidence>
<organism evidence="3 4">
    <name type="scientific">Candidatus Muproteobacteria bacterium RBG_16_64_10</name>
    <dbReference type="NCBI Taxonomy" id="1817757"/>
    <lineage>
        <taxon>Bacteria</taxon>
        <taxon>Pseudomonadati</taxon>
        <taxon>Pseudomonadota</taxon>
        <taxon>Candidatus Muproteobacteria</taxon>
    </lineage>
</organism>
<proteinExistence type="predicted"/>
<feature type="region of interest" description="Disordered" evidence="1">
    <location>
        <begin position="144"/>
        <end position="163"/>
    </location>
</feature>
<evidence type="ECO:0000313" key="4">
    <source>
        <dbReference type="Proteomes" id="UP000179334"/>
    </source>
</evidence>
<evidence type="ECO:0000259" key="2">
    <source>
        <dbReference type="Pfam" id="PF11141"/>
    </source>
</evidence>
<sequence length="163" mass="16733">MATLLATGAAQAADPAAPATAPAADKPATAPAPAQPAGSVARSQLTSAIQNNEPVDKITALANDQTRIYFFTDVRNLGGQKITHRWEYKGKVMTEIPLDVGGSPWRTYSSKTLDPSWTGEWKVTAVDGTGNTLSATTFTYSGKEAAPAAAPAPAPAAPAAAKP</sequence>
<accession>A0A1F6SWS3</accession>
<gene>
    <name evidence="3" type="ORF">A2V91_04060</name>
</gene>
<dbReference type="Proteomes" id="UP000179334">
    <property type="component" value="Unassembled WGS sequence"/>
</dbReference>
<evidence type="ECO:0000256" key="1">
    <source>
        <dbReference type="SAM" id="MobiDB-lite"/>
    </source>
</evidence>
<dbReference type="EMBL" id="MFSR01000092">
    <property type="protein sequence ID" value="OGI37397.1"/>
    <property type="molecule type" value="Genomic_DNA"/>
</dbReference>
<reference evidence="3 4" key="1">
    <citation type="journal article" date="2016" name="Nat. Commun.">
        <title>Thousands of microbial genomes shed light on interconnected biogeochemical processes in an aquifer system.</title>
        <authorList>
            <person name="Anantharaman K."/>
            <person name="Brown C.T."/>
            <person name="Hug L.A."/>
            <person name="Sharon I."/>
            <person name="Castelle C.J."/>
            <person name="Probst A.J."/>
            <person name="Thomas B.C."/>
            <person name="Singh A."/>
            <person name="Wilkins M.J."/>
            <person name="Karaoz U."/>
            <person name="Brodie E.L."/>
            <person name="Williams K.H."/>
            <person name="Hubbard S.S."/>
            <person name="Banfield J.F."/>
        </authorList>
    </citation>
    <scope>NUCLEOTIDE SEQUENCE [LARGE SCALE GENOMIC DNA]</scope>
</reference>
<dbReference type="AlphaFoldDB" id="A0A1F6SWS3"/>
<dbReference type="InterPro" id="IPR022606">
    <property type="entry name" value="DUF2914"/>
</dbReference>
<protein>
    <recommendedName>
        <fullName evidence="2">DUF2914 domain-containing protein</fullName>
    </recommendedName>
</protein>
<comment type="caution">
    <text evidence="3">The sequence shown here is derived from an EMBL/GenBank/DDBJ whole genome shotgun (WGS) entry which is preliminary data.</text>
</comment>
<dbReference type="Pfam" id="PF11141">
    <property type="entry name" value="DUF2914"/>
    <property type="match status" value="1"/>
</dbReference>
<feature type="region of interest" description="Disordered" evidence="1">
    <location>
        <begin position="1"/>
        <end position="45"/>
    </location>
</feature>
<feature type="compositionally biased region" description="Low complexity" evidence="1">
    <location>
        <begin position="1"/>
        <end position="38"/>
    </location>
</feature>
<feature type="domain" description="DUF2914" evidence="2">
    <location>
        <begin position="80"/>
        <end position="139"/>
    </location>
</feature>
<name>A0A1F6SWS3_9PROT</name>